<dbReference type="InterPro" id="IPR000415">
    <property type="entry name" value="Nitroreductase-like"/>
</dbReference>
<evidence type="ECO:0000313" key="10">
    <source>
        <dbReference type="EMBL" id="PCJ40015.1"/>
    </source>
</evidence>
<proteinExistence type="inferred from homology"/>
<dbReference type="SUPFAM" id="SSF55469">
    <property type="entry name" value="FMN-dependent nitroreductase-like"/>
    <property type="match status" value="1"/>
</dbReference>
<comment type="cofactor">
    <cofactor evidence="8">
        <name>FMN</name>
        <dbReference type="ChEBI" id="CHEBI:58210"/>
    </cofactor>
    <text evidence="8">Binds 1 FMN per subunit.</text>
</comment>
<evidence type="ECO:0000256" key="8">
    <source>
        <dbReference type="PIRSR" id="PIRSR000232-1"/>
    </source>
</evidence>
<keyword evidence="3 7" id="KW-0288">FMN</keyword>
<dbReference type="Proteomes" id="UP000228987">
    <property type="component" value="Unassembled WGS sequence"/>
</dbReference>
<evidence type="ECO:0000256" key="2">
    <source>
        <dbReference type="ARBA" id="ARBA00022630"/>
    </source>
</evidence>
<dbReference type="EMBL" id="NVWI01000011">
    <property type="protein sequence ID" value="PCJ40015.1"/>
    <property type="molecule type" value="Genomic_DNA"/>
</dbReference>
<evidence type="ECO:0000259" key="9">
    <source>
        <dbReference type="Pfam" id="PF00881"/>
    </source>
</evidence>
<feature type="domain" description="Nitroreductase" evidence="9">
    <location>
        <begin position="19"/>
        <end position="159"/>
    </location>
</feature>
<comment type="similarity">
    <text evidence="1 7">Belongs to the nitroreductase family.</text>
</comment>
<evidence type="ECO:0000256" key="4">
    <source>
        <dbReference type="ARBA" id="ARBA00022857"/>
    </source>
</evidence>
<evidence type="ECO:0000256" key="7">
    <source>
        <dbReference type="PIRNR" id="PIRNR000232"/>
    </source>
</evidence>
<keyword evidence="6 7" id="KW-0520">NAD</keyword>
<evidence type="ECO:0000313" key="11">
    <source>
        <dbReference type="Proteomes" id="UP000228987"/>
    </source>
</evidence>
<dbReference type="PANTHER" id="PTHR43821">
    <property type="entry name" value="NAD(P)H NITROREDUCTASE YDJA-RELATED"/>
    <property type="match status" value="1"/>
</dbReference>
<dbReference type="PIRSF" id="PIRSF000232">
    <property type="entry name" value="YdjA"/>
    <property type="match status" value="1"/>
</dbReference>
<comment type="caution">
    <text evidence="10">The sequence shown here is derived from an EMBL/GenBank/DDBJ whole genome shotgun (WGS) entry which is preliminary data.</text>
</comment>
<gene>
    <name evidence="10" type="ORF">COA71_12665</name>
</gene>
<dbReference type="EC" id="1.-.-.-" evidence="7"/>
<feature type="binding site" evidence="8">
    <location>
        <position position="39"/>
    </location>
    <ligand>
        <name>FMN</name>
        <dbReference type="ChEBI" id="CHEBI:58210"/>
        <note>ligand shared between dimeric partners</note>
    </ligand>
</feature>
<evidence type="ECO:0000256" key="3">
    <source>
        <dbReference type="ARBA" id="ARBA00022643"/>
    </source>
</evidence>
<dbReference type="InterPro" id="IPR026021">
    <property type="entry name" value="YdjA-like"/>
</dbReference>
<accession>A0A2A5C8V8</accession>
<name>A0A2A5C8V8_9GAMM</name>
<organism evidence="10 11">
    <name type="scientific">SAR86 cluster bacterium</name>
    <dbReference type="NCBI Taxonomy" id="2030880"/>
    <lineage>
        <taxon>Bacteria</taxon>
        <taxon>Pseudomonadati</taxon>
        <taxon>Pseudomonadota</taxon>
        <taxon>Gammaproteobacteria</taxon>
        <taxon>SAR86 cluster</taxon>
    </lineage>
</organism>
<feature type="binding site" evidence="8">
    <location>
        <position position="35"/>
    </location>
    <ligand>
        <name>FMN</name>
        <dbReference type="ChEBI" id="CHEBI:58210"/>
        <note>ligand shared between dimeric partners</note>
    </ligand>
</feature>
<feature type="binding site" description="in other chain" evidence="8">
    <location>
        <begin position="129"/>
        <end position="131"/>
    </location>
    <ligand>
        <name>FMN</name>
        <dbReference type="ChEBI" id="CHEBI:58210"/>
        <note>ligand shared between dimeric partners</note>
    </ligand>
</feature>
<dbReference type="InterPro" id="IPR052530">
    <property type="entry name" value="NAD(P)H_nitroreductase"/>
</dbReference>
<protein>
    <recommendedName>
        <fullName evidence="7">Putative NAD(P)H nitroreductase</fullName>
        <ecNumber evidence="7">1.-.-.-</ecNumber>
    </recommendedName>
</protein>
<keyword evidence="5 7" id="KW-0560">Oxidoreductase</keyword>
<sequence length="181" mass="19851">MDAITALHTRKAAPRLIEPAPAKEQLELIYKAALRAPDHAMLRPWRYLVISGAARNKLGELFVAALEPETEEKKNKLLMAPLRAPMIIIAVSTITEHPKIPAIEQVASTAAAIQNMSLAIHALGYASIWRTGAVAFDDKVKLGLGLKTSDEIVGLLYLGTASVEDRPVPELDIDDYFEEWS</sequence>
<keyword evidence="4 7" id="KW-0521">NADP</keyword>
<evidence type="ECO:0000256" key="1">
    <source>
        <dbReference type="ARBA" id="ARBA00007118"/>
    </source>
</evidence>
<dbReference type="PANTHER" id="PTHR43821:SF1">
    <property type="entry name" value="NAD(P)H NITROREDUCTASE YDJA-RELATED"/>
    <property type="match status" value="1"/>
</dbReference>
<evidence type="ECO:0000256" key="6">
    <source>
        <dbReference type="ARBA" id="ARBA00023027"/>
    </source>
</evidence>
<dbReference type="CDD" id="cd02135">
    <property type="entry name" value="YdjA-like"/>
    <property type="match status" value="1"/>
</dbReference>
<reference evidence="11" key="1">
    <citation type="submission" date="2017-08" db="EMBL/GenBank/DDBJ databases">
        <title>A dynamic microbial community with high functional redundancy inhabits the cold, oxic subseafloor aquifer.</title>
        <authorList>
            <person name="Tully B.J."/>
            <person name="Wheat C.G."/>
            <person name="Glazer B.T."/>
            <person name="Huber J.A."/>
        </authorList>
    </citation>
    <scope>NUCLEOTIDE SEQUENCE [LARGE SCALE GENOMIC DNA]</scope>
</reference>
<evidence type="ECO:0000256" key="5">
    <source>
        <dbReference type="ARBA" id="ARBA00023002"/>
    </source>
</evidence>
<dbReference type="InterPro" id="IPR029479">
    <property type="entry name" value="Nitroreductase"/>
</dbReference>
<dbReference type="GO" id="GO:0016491">
    <property type="term" value="F:oxidoreductase activity"/>
    <property type="evidence" value="ECO:0007669"/>
    <property type="project" value="UniProtKB-UniRule"/>
</dbReference>
<dbReference type="Pfam" id="PF00881">
    <property type="entry name" value="Nitroreductase"/>
    <property type="match status" value="1"/>
</dbReference>
<dbReference type="AlphaFoldDB" id="A0A2A5C8V8"/>
<dbReference type="Gene3D" id="3.40.109.10">
    <property type="entry name" value="NADH Oxidase"/>
    <property type="match status" value="1"/>
</dbReference>
<keyword evidence="2 7" id="KW-0285">Flavoprotein</keyword>